<dbReference type="Proteomes" id="UP000587524">
    <property type="component" value="Unassembled WGS sequence"/>
</dbReference>
<name>A0ABR6CB57_9HYPH</name>
<accession>A0ABR6CB57</accession>
<keyword evidence="2" id="KW-1185">Reference proteome</keyword>
<proteinExistence type="predicted"/>
<protein>
    <submittedName>
        <fullName evidence="1">Uncharacterized protein</fullName>
    </submittedName>
</protein>
<comment type="caution">
    <text evidence="1">The sequence shown here is derived from an EMBL/GenBank/DDBJ whole genome shotgun (WGS) entry which is preliminary data.</text>
</comment>
<gene>
    <name evidence="1" type="ORF">HNQ97_003789</name>
</gene>
<sequence length="97" mass="10741">MAAALSEAFPGFAFSATSIDDRYWRDTRSVLAADGARIGDYRAWMEAALAKDKGDVAAVWTRLQGTDLQISESHGNSARLCPDRIRRDRLCTDFARS</sequence>
<evidence type="ECO:0000313" key="1">
    <source>
        <dbReference type="EMBL" id="MBA9021780.1"/>
    </source>
</evidence>
<reference evidence="1 2" key="1">
    <citation type="submission" date="2020-08" db="EMBL/GenBank/DDBJ databases">
        <title>Genomic Encyclopedia of Type Strains, Phase IV (KMG-IV): sequencing the most valuable type-strain genomes for metagenomic binning, comparative biology and taxonomic classification.</title>
        <authorList>
            <person name="Goeker M."/>
        </authorList>
    </citation>
    <scope>NUCLEOTIDE SEQUENCE [LARGE SCALE GENOMIC DNA]</scope>
    <source>
        <strain evidence="1 2">DSM 17455</strain>
    </source>
</reference>
<evidence type="ECO:0000313" key="2">
    <source>
        <dbReference type="Proteomes" id="UP000587524"/>
    </source>
</evidence>
<dbReference type="RefSeq" id="WP_246340878.1">
    <property type="nucleotide sequence ID" value="NZ_JACJHY010000018.1"/>
</dbReference>
<dbReference type="EMBL" id="JACJHZ010000018">
    <property type="protein sequence ID" value="MBA9021780.1"/>
    <property type="molecule type" value="Genomic_DNA"/>
</dbReference>
<organism evidence="1 2">
    <name type="scientific">Aminobacter ciceronei</name>
    <dbReference type="NCBI Taxonomy" id="150723"/>
    <lineage>
        <taxon>Bacteria</taxon>
        <taxon>Pseudomonadati</taxon>
        <taxon>Pseudomonadota</taxon>
        <taxon>Alphaproteobacteria</taxon>
        <taxon>Hyphomicrobiales</taxon>
        <taxon>Phyllobacteriaceae</taxon>
        <taxon>Aminobacter</taxon>
    </lineage>
</organism>